<dbReference type="OrthoDB" id="671439at2759"/>
<dbReference type="SUPFAM" id="SSF52266">
    <property type="entry name" value="SGNH hydrolase"/>
    <property type="match status" value="1"/>
</dbReference>
<dbReference type="AlphaFoldDB" id="A0A6J1CW36"/>
<dbReference type="GO" id="GO:0016042">
    <property type="term" value="P:lipid catabolic process"/>
    <property type="evidence" value="ECO:0007669"/>
    <property type="project" value="UniProtKB-KW"/>
</dbReference>
<keyword evidence="3" id="KW-0443">Lipid metabolism</keyword>
<evidence type="ECO:0000313" key="6">
    <source>
        <dbReference type="RefSeq" id="XP_022145498.1"/>
    </source>
</evidence>
<reference evidence="6" key="1">
    <citation type="submission" date="2025-08" db="UniProtKB">
        <authorList>
            <consortium name="RefSeq"/>
        </authorList>
    </citation>
    <scope>IDENTIFICATION</scope>
    <source>
        <strain evidence="6">OHB3-1</strain>
    </source>
</reference>
<keyword evidence="2" id="KW-0378">Hydrolase</keyword>
<keyword evidence="3" id="KW-0442">Lipid degradation</keyword>
<dbReference type="GO" id="GO:0016787">
    <property type="term" value="F:hydrolase activity"/>
    <property type="evidence" value="ECO:0007669"/>
    <property type="project" value="UniProtKB-KW"/>
</dbReference>
<dbReference type="CDD" id="cd01838">
    <property type="entry name" value="Isoamyl_acetate_hydrolase_like"/>
    <property type="match status" value="1"/>
</dbReference>
<comment type="similarity">
    <text evidence="1">Belongs to the 'GDSL' lipolytic enzyme family.</text>
</comment>
<dbReference type="Pfam" id="PF13472">
    <property type="entry name" value="Lipase_GDSL_2"/>
    <property type="match status" value="1"/>
</dbReference>
<evidence type="ECO:0000313" key="5">
    <source>
        <dbReference type="Proteomes" id="UP000504603"/>
    </source>
</evidence>
<dbReference type="FunFam" id="3.40.50.1110:FF:000002">
    <property type="entry name" value="isoamyl acetate-hydrolyzing esterase 1 homolog"/>
    <property type="match status" value="1"/>
</dbReference>
<name>A0A6J1CW36_MOMCH</name>
<organism evidence="5 6">
    <name type="scientific">Momordica charantia</name>
    <name type="common">Bitter gourd</name>
    <name type="synonym">Balsam pear</name>
    <dbReference type="NCBI Taxonomy" id="3673"/>
    <lineage>
        <taxon>Eukaryota</taxon>
        <taxon>Viridiplantae</taxon>
        <taxon>Streptophyta</taxon>
        <taxon>Embryophyta</taxon>
        <taxon>Tracheophyta</taxon>
        <taxon>Spermatophyta</taxon>
        <taxon>Magnoliopsida</taxon>
        <taxon>eudicotyledons</taxon>
        <taxon>Gunneridae</taxon>
        <taxon>Pentapetalae</taxon>
        <taxon>rosids</taxon>
        <taxon>fabids</taxon>
        <taxon>Cucurbitales</taxon>
        <taxon>Cucurbitaceae</taxon>
        <taxon>Momordiceae</taxon>
        <taxon>Momordica</taxon>
    </lineage>
</organism>
<accession>A0A6J1CW36</accession>
<dbReference type="RefSeq" id="XP_022145498.1">
    <property type="nucleotide sequence ID" value="XM_022289806.1"/>
</dbReference>
<dbReference type="KEGG" id="mcha:111014935"/>
<dbReference type="InterPro" id="IPR036514">
    <property type="entry name" value="SGNH_hydro_sf"/>
</dbReference>
<dbReference type="PANTHER" id="PTHR14209:SF10">
    <property type="entry name" value="SGNH HYDROLASE-TYPE ESTERASE DOMAIN-CONTAINING PROTEIN"/>
    <property type="match status" value="1"/>
</dbReference>
<evidence type="ECO:0000256" key="3">
    <source>
        <dbReference type="ARBA" id="ARBA00022963"/>
    </source>
</evidence>
<dbReference type="PANTHER" id="PTHR14209">
    <property type="entry name" value="ISOAMYL ACETATE-HYDROLYZING ESTERASE 1"/>
    <property type="match status" value="1"/>
</dbReference>
<evidence type="ECO:0000256" key="2">
    <source>
        <dbReference type="ARBA" id="ARBA00022801"/>
    </source>
</evidence>
<protein>
    <submittedName>
        <fullName evidence="6">GDSL esterase/lipase CPRD49-like</fullName>
    </submittedName>
</protein>
<dbReference type="InterPro" id="IPR013830">
    <property type="entry name" value="SGNH_hydro"/>
</dbReference>
<dbReference type="Gene3D" id="3.40.50.1110">
    <property type="entry name" value="SGNH hydrolase"/>
    <property type="match status" value="1"/>
</dbReference>
<evidence type="ECO:0000259" key="4">
    <source>
        <dbReference type="Pfam" id="PF13472"/>
    </source>
</evidence>
<keyword evidence="5" id="KW-1185">Reference proteome</keyword>
<proteinExistence type="inferred from homology"/>
<sequence length="310" mass="34771">MGCEDVEHSQILIFPLSDHLRNQKMSCSLLNPVPVGSGRCQLPKQHLSLRPSLSTHFPGALSRHGWRAKMVGPVRPKFVLFGSSIVQFSFGDRGWGADIADLYSRQADVILRGYGGWNSSRALQVVDEIFPKDSIIQPSLVIVYFGGNDAVIPLPFPGGSHVPLPEFINNMTNIVCHIKSLSATTRSIFLTPPPVNSEQIRELMPGLEKLRTMENLEIYTDAIIDICRDIGVEYVDLFRAVQRRDDWLTFFTDGVHFNEEGSRVVFEEIKNTINRANWVPSLAAGSMPIEFENIRRLGSFTFEGSRIILD</sequence>
<evidence type="ECO:0000256" key="1">
    <source>
        <dbReference type="ARBA" id="ARBA00008668"/>
    </source>
</evidence>
<dbReference type="Proteomes" id="UP000504603">
    <property type="component" value="Unplaced"/>
</dbReference>
<gene>
    <name evidence="6" type="primary">LOC111014935</name>
</gene>
<dbReference type="GeneID" id="111014935"/>
<feature type="domain" description="SGNH hydrolase-type esterase" evidence="4">
    <location>
        <begin position="80"/>
        <end position="263"/>
    </location>
</feature>
<dbReference type="InterPro" id="IPR045136">
    <property type="entry name" value="Iah1-like"/>
</dbReference>